<dbReference type="RefSeq" id="WP_125487626.1">
    <property type="nucleotide sequence ID" value="NZ_RSDW01000001.1"/>
</dbReference>
<dbReference type="OrthoDB" id="123059at2"/>
<feature type="region of interest" description="Disordered" evidence="1">
    <location>
        <begin position="1"/>
        <end position="68"/>
    </location>
</feature>
<evidence type="ECO:0000313" key="2">
    <source>
        <dbReference type="EMBL" id="RSL19399.1"/>
    </source>
</evidence>
<name>A0A3R9R6X7_9BACT</name>
<sequence length="68" mass="7125">MSDFIPKAGDSKVRGLGPKAQKLQALREKAAAQAKGGDKSLVTSSTASVKAKDSFTGTKKTTFQRKAV</sequence>
<evidence type="ECO:0000313" key="3">
    <source>
        <dbReference type="Proteomes" id="UP000269669"/>
    </source>
</evidence>
<evidence type="ECO:0000256" key="1">
    <source>
        <dbReference type="SAM" id="MobiDB-lite"/>
    </source>
</evidence>
<keyword evidence="3" id="KW-1185">Reference proteome</keyword>
<reference evidence="2 3" key="1">
    <citation type="submission" date="2018-12" db="EMBL/GenBank/DDBJ databases">
        <title>Sequencing of bacterial isolates from soil warming experiment in Harvard Forest, Massachusetts, USA.</title>
        <authorList>
            <person name="Deangelis K."/>
        </authorList>
    </citation>
    <scope>NUCLEOTIDE SEQUENCE [LARGE SCALE GENOMIC DNA]</scope>
    <source>
        <strain evidence="2 3">EB153</strain>
    </source>
</reference>
<organism evidence="2 3">
    <name type="scientific">Edaphobacter aggregans</name>
    <dbReference type="NCBI Taxonomy" id="570835"/>
    <lineage>
        <taxon>Bacteria</taxon>
        <taxon>Pseudomonadati</taxon>
        <taxon>Acidobacteriota</taxon>
        <taxon>Terriglobia</taxon>
        <taxon>Terriglobales</taxon>
        <taxon>Acidobacteriaceae</taxon>
        <taxon>Edaphobacter</taxon>
    </lineage>
</organism>
<protein>
    <submittedName>
        <fullName evidence="2">Uncharacterized protein</fullName>
    </submittedName>
</protein>
<proteinExistence type="predicted"/>
<dbReference type="Proteomes" id="UP000269669">
    <property type="component" value="Unassembled WGS sequence"/>
</dbReference>
<gene>
    <name evidence="2" type="ORF">EDE15_5066</name>
</gene>
<dbReference type="AlphaFoldDB" id="A0A3R9R6X7"/>
<accession>A0A3R9R6X7</accession>
<comment type="caution">
    <text evidence="2">The sequence shown here is derived from an EMBL/GenBank/DDBJ whole genome shotgun (WGS) entry which is preliminary data.</text>
</comment>
<dbReference type="EMBL" id="RSDW01000001">
    <property type="protein sequence ID" value="RSL19399.1"/>
    <property type="molecule type" value="Genomic_DNA"/>
</dbReference>